<evidence type="ECO:0000313" key="1">
    <source>
        <dbReference type="EMBL" id="KAH7244688.1"/>
    </source>
</evidence>
<dbReference type="Proteomes" id="UP000736672">
    <property type="component" value="Unassembled WGS sequence"/>
</dbReference>
<proteinExistence type="predicted"/>
<gene>
    <name evidence="1" type="ORF">B0J15DRAFT_85404</name>
</gene>
<evidence type="ECO:0000313" key="2">
    <source>
        <dbReference type="Proteomes" id="UP000736672"/>
    </source>
</evidence>
<protein>
    <submittedName>
        <fullName evidence="1">Uncharacterized protein</fullName>
    </submittedName>
</protein>
<keyword evidence="2" id="KW-1185">Reference proteome</keyword>
<accession>A0A9P9GU22</accession>
<dbReference type="EMBL" id="JAGTJS010000017">
    <property type="protein sequence ID" value="KAH7244688.1"/>
    <property type="molecule type" value="Genomic_DNA"/>
</dbReference>
<sequence length="188" mass="20816">MRTELGRGIAVTVTVAACRGDGQTVSQSTGYLLSVPRCTVSDCICGYYKNSSGNIAHLISLSRPSPTLFLTKLLVLSEKDEASHFQPPFLARPAPVPASLDGARTDRHTTLFLLMTSTQNKCRLRRTVTDWSPHVIIWTWRGRRQQWLAQALIYLLPEPSSWVKGVASISTGLAPRPRAKPTKTRQET</sequence>
<name>A0A9P9GU22_FUSSL</name>
<reference evidence="1" key="1">
    <citation type="journal article" date="2021" name="Nat. Commun.">
        <title>Genetic determinants of endophytism in the Arabidopsis root mycobiome.</title>
        <authorList>
            <person name="Mesny F."/>
            <person name="Miyauchi S."/>
            <person name="Thiergart T."/>
            <person name="Pickel B."/>
            <person name="Atanasova L."/>
            <person name="Karlsson M."/>
            <person name="Huettel B."/>
            <person name="Barry K.W."/>
            <person name="Haridas S."/>
            <person name="Chen C."/>
            <person name="Bauer D."/>
            <person name="Andreopoulos W."/>
            <person name="Pangilinan J."/>
            <person name="LaButti K."/>
            <person name="Riley R."/>
            <person name="Lipzen A."/>
            <person name="Clum A."/>
            <person name="Drula E."/>
            <person name="Henrissat B."/>
            <person name="Kohler A."/>
            <person name="Grigoriev I.V."/>
            <person name="Martin F.M."/>
            <person name="Hacquard S."/>
        </authorList>
    </citation>
    <scope>NUCLEOTIDE SEQUENCE</scope>
    <source>
        <strain evidence="1">FSSC 5 MPI-SDFR-AT-0091</strain>
    </source>
</reference>
<organism evidence="1 2">
    <name type="scientific">Fusarium solani</name>
    <name type="common">Filamentous fungus</name>
    <dbReference type="NCBI Taxonomy" id="169388"/>
    <lineage>
        <taxon>Eukaryota</taxon>
        <taxon>Fungi</taxon>
        <taxon>Dikarya</taxon>
        <taxon>Ascomycota</taxon>
        <taxon>Pezizomycotina</taxon>
        <taxon>Sordariomycetes</taxon>
        <taxon>Hypocreomycetidae</taxon>
        <taxon>Hypocreales</taxon>
        <taxon>Nectriaceae</taxon>
        <taxon>Fusarium</taxon>
        <taxon>Fusarium solani species complex</taxon>
    </lineage>
</organism>
<dbReference type="AlphaFoldDB" id="A0A9P9GU22"/>
<comment type="caution">
    <text evidence="1">The sequence shown here is derived from an EMBL/GenBank/DDBJ whole genome shotgun (WGS) entry which is preliminary data.</text>
</comment>
<dbReference type="PROSITE" id="PS51257">
    <property type="entry name" value="PROKAR_LIPOPROTEIN"/>
    <property type="match status" value="1"/>
</dbReference>